<keyword evidence="4 12" id="KW-0732">Signal</keyword>
<name>A0A6P8HDU1_ACTTE</name>
<evidence type="ECO:0000313" key="14">
    <source>
        <dbReference type="Proteomes" id="UP000515163"/>
    </source>
</evidence>
<evidence type="ECO:0000256" key="9">
    <source>
        <dbReference type="ARBA" id="ARBA00023277"/>
    </source>
</evidence>
<gene>
    <name evidence="15" type="primary">LOC116290350</name>
</gene>
<evidence type="ECO:0000256" key="6">
    <source>
        <dbReference type="ARBA" id="ARBA00022989"/>
    </source>
</evidence>
<accession>A0A6P8HDU1</accession>
<evidence type="ECO:0000256" key="2">
    <source>
        <dbReference type="ARBA" id="ARBA00009141"/>
    </source>
</evidence>
<evidence type="ECO:0000313" key="15">
    <source>
        <dbReference type="RefSeq" id="XP_031553218.1"/>
    </source>
</evidence>
<dbReference type="GO" id="GO:0030246">
    <property type="term" value="F:carbohydrate binding"/>
    <property type="evidence" value="ECO:0007669"/>
    <property type="project" value="InterPro"/>
</dbReference>
<dbReference type="Pfam" id="PF11721">
    <property type="entry name" value="Malectin"/>
    <property type="match status" value="1"/>
</dbReference>
<keyword evidence="8" id="KW-0325">Glycoprotein</keyword>
<protein>
    <submittedName>
        <fullName evidence="15">Malectin-A-like</fullName>
    </submittedName>
</protein>
<dbReference type="GO" id="GO:0005789">
    <property type="term" value="C:endoplasmic reticulum membrane"/>
    <property type="evidence" value="ECO:0007669"/>
    <property type="project" value="UniProtKB-SubCell"/>
</dbReference>
<proteinExistence type="inferred from homology"/>
<evidence type="ECO:0000256" key="7">
    <source>
        <dbReference type="ARBA" id="ARBA00023136"/>
    </source>
</evidence>
<dbReference type="PANTHER" id="PTHR13460:SF0">
    <property type="entry name" value="MALECTIN"/>
    <property type="match status" value="1"/>
</dbReference>
<reference evidence="15" key="1">
    <citation type="submission" date="2025-08" db="UniProtKB">
        <authorList>
            <consortium name="RefSeq"/>
        </authorList>
    </citation>
    <scope>IDENTIFICATION</scope>
    <source>
        <tissue evidence="15">Tentacle</tissue>
    </source>
</reference>
<dbReference type="Proteomes" id="UP000515163">
    <property type="component" value="Unplaced"/>
</dbReference>
<feature type="domain" description="Malectin" evidence="13">
    <location>
        <begin position="27"/>
        <end position="185"/>
    </location>
</feature>
<feature type="chain" id="PRO_5027546355" evidence="12">
    <location>
        <begin position="24"/>
        <end position="266"/>
    </location>
</feature>
<comment type="subcellular location">
    <subcellularLocation>
        <location evidence="1">Endoplasmic reticulum membrane</location>
        <topology evidence="1">Single-pass type I membrane protein</topology>
    </subcellularLocation>
</comment>
<feature type="compositionally biased region" description="Acidic residues" evidence="10">
    <location>
        <begin position="205"/>
        <end position="215"/>
    </location>
</feature>
<dbReference type="KEGG" id="aten:116290350"/>
<evidence type="ECO:0000256" key="4">
    <source>
        <dbReference type="ARBA" id="ARBA00022729"/>
    </source>
</evidence>
<keyword evidence="3 11" id="KW-0812">Transmembrane</keyword>
<feature type="signal peptide" evidence="12">
    <location>
        <begin position="1"/>
        <end position="23"/>
    </location>
</feature>
<comment type="similarity">
    <text evidence="2">Belongs to the malectin family.</text>
</comment>
<dbReference type="FunCoup" id="A0A6P8HDU1">
    <property type="interactions" value="1008"/>
</dbReference>
<evidence type="ECO:0000256" key="11">
    <source>
        <dbReference type="SAM" id="Phobius"/>
    </source>
</evidence>
<evidence type="ECO:0000256" key="3">
    <source>
        <dbReference type="ARBA" id="ARBA00022692"/>
    </source>
</evidence>
<evidence type="ECO:0000256" key="10">
    <source>
        <dbReference type="SAM" id="MobiDB-lite"/>
    </source>
</evidence>
<evidence type="ECO:0000256" key="12">
    <source>
        <dbReference type="SAM" id="SignalP"/>
    </source>
</evidence>
<keyword evidence="5" id="KW-0256">Endoplasmic reticulum</keyword>
<evidence type="ECO:0000259" key="13">
    <source>
        <dbReference type="Pfam" id="PF11721"/>
    </source>
</evidence>
<keyword evidence="6 11" id="KW-1133">Transmembrane helix</keyword>
<feature type="transmembrane region" description="Helical" evidence="11">
    <location>
        <begin position="245"/>
        <end position="264"/>
    </location>
</feature>
<dbReference type="RefSeq" id="XP_031553218.1">
    <property type="nucleotide sequence ID" value="XM_031697358.1"/>
</dbReference>
<evidence type="ECO:0000256" key="5">
    <source>
        <dbReference type="ARBA" id="ARBA00022824"/>
    </source>
</evidence>
<dbReference type="PANTHER" id="PTHR13460">
    <property type="match status" value="1"/>
</dbReference>
<keyword evidence="14" id="KW-1185">Reference proteome</keyword>
<keyword evidence="9" id="KW-0119">Carbohydrate metabolism</keyword>
<sequence length="266" mass="29447">MDPICLDLIVTLIIGVLTGDVLSTGEVIYAVNNGGPAHTDLNGVHYQADQLGVGVPSDFGKMLTIGRVAPPDQILYQTERYHLSNFGYTIPIKENGDYVLILKFCEVYFQAPRLKVFDVAINSHTVIQGLDIYEKVGRAVAHDEYVPFTIMDNQMRVKGETLPFTGSIHVEFIKGVYDNPKTNAIVVMKGTLEDVPKLSPLAGPQDEEEEKDEVEESQKIEQPKKPRKTSGPKADDPYANDDTSMLFPICIAIGVFLPTLFCLCRL</sequence>
<dbReference type="OrthoDB" id="10013439at2759"/>
<feature type="region of interest" description="Disordered" evidence="10">
    <location>
        <begin position="197"/>
        <end position="238"/>
    </location>
</feature>
<evidence type="ECO:0000256" key="8">
    <source>
        <dbReference type="ARBA" id="ARBA00023180"/>
    </source>
</evidence>
<dbReference type="Gene3D" id="2.60.120.430">
    <property type="entry name" value="Galactose-binding lectin"/>
    <property type="match status" value="1"/>
</dbReference>
<dbReference type="InterPro" id="IPR021720">
    <property type="entry name" value="Malectin_dom"/>
</dbReference>
<dbReference type="InterPro" id="IPR039155">
    <property type="entry name" value="MLEC"/>
</dbReference>
<organism evidence="14 15">
    <name type="scientific">Actinia tenebrosa</name>
    <name type="common">Australian red waratah sea anemone</name>
    <dbReference type="NCBI Taxonomy" id="6105"/>
    <lineage>
        <taxon>Eukaryota</taxon>
        <taxon>Metazoa</taxon>
        <taxon>Cnidaria</taxon>
        <taxon>Anthozoa</taxon>
        <taxon>Hexacorallia</taxon>
        <taxon>Actiniaria</taxon>
        <taxon>Actiniidae</taxon>
        <taxon>Actinia</taxon>
    </lineage>
</organism>
<evidence type="ECO:0000256" key="1">
    <source>
        <dbReference type="ARBA" id="ARBA00004115"/>
    </source>
</evidence>
<keyword evidence="7 11" id="KW-0472">Membrane</keyword>
<dbReference type="InParanoid" id="A0A6P8HDU1"/>
<dbReference type="AlphaFoldDB" id="A0A6P8HDU1"/>
<feature type="unsure residue" description="D or N" evidence="15">
    <location>
        <position position="236"/>
    </location>
</feature>